<dbReference type="Gene3D" id="6.10.250.940">
    <property type="match status" value="1"/>
</dbReference>
<evidence type="ECO:0000256" key="2">
    <source>
        <dbReference type="ARBA" id="ARBA00009431"/>
    </source>
</evidence>
<keyword evidence="4" id="KW-0378">Hydrolase</keyword>
<keyword evidence="5" id="KW-0732">Signal</keyword>
<dbReference type="InterPro" id="IPR029058">
    <property type="entry name" value="AB_hydrolase_fold"/>
</dbReference>
<keyword evidence="7" id="KW-0325">Glycoprotein</keyword>
<keyword evidence="4" id="KW-0645">Protease</keyword>
<dbReference type="GO" id="GO:0004185">
    <property type="term" value="F:serine-type carboxypeptidase activity"/>
    <property type="evidence" value="ECO:0007669"/>
    <property type="project" value="InterPro"/>
</dbReference>
<gene>
    <name evidence="8" type="ORF">Tci_838834</name>
</gene>
<dbReference type="Gene3D" id="3.40.50.11320">
    <property type="match status" value="1"/>
</dbReference>
<keyword evidence="6" id="KW-1015">Disulfide bond</keyword>
<dbReference type="PANTHER" id="PTHR11802">
    <property type="entry name" value="SERINE PROTEASE FAMILY S10 SERINE CARBOXYPEPTIDASE"/>
    <property type="match status" value="1"/>
</dbReference>
<organism evidence="8">
    <name type="scientific">Tanacetum cinerariifolium</name>
    <name type="common">Dalmatian daisy</name>
    <name type="synonym">Chrysanthemum cinerariifolium</name>
    <dbReference type="NCBI Taxonomy" id="118510"/>
    <lineage>
        <taxon>Eukaryota</taxon>
        <taxon>Viridiplantae</taxon>
        <taxon>Streptophyta</taxon>
        <taxon>Embryophyta</taxon>
        <taxon>Tracheophyta</taxon>
        <taxon>Spermatophyta</taxon>
        <taxon>Magnoliopsida</taxon>
        <taxon>eudicotyledons</taxon>
        <taxon>Gunneridae</taxon>
        <taxon>Pentapetalae</taxon>
        <taxon>asterids</taxon>
        <taxon>campanulids</taxon>
        <taxon>Asterales</taxon>
        <taxon>Asteraceae</taxon>
        <taxon>Asteroideae</taxon>
        <taxon>Anthemideae</taxon>
        <taxon>Anthemidinae</taxon>
        <taxon>Tanacetum</taxon>
    </lineage>
</organism>
<evidence type="ECO:0000256" key="5">
    <source>
        <dbReference type="ARBA" id="ARBA00022729"/>
    </source>
</evidence>
<keyword evidence="3 8" id="KW-0121">Carboxypeptidase</keyword>
<evidence type="ECO:0000256" key="7">
    <source>
        <dbReference type="ARBA" id="ARBA00023180"/>
    </source>
</evidence>
<dbReference type="GO" id="GO:0006508">
    <property type="term" value="P:proteolysis"/>
    <property type="evidence" value="ECO:0007669"/>
    <property type="project" value="UniProtKB-KW"/>
</dbReference>
<evidence type="ECO:0000256" key="1">
    <source>
        <dbReference type="ARBA" id="ARBA00004613"/>
    </source>
</evidence>
<comment type="subcellular location">
    <subcellularLocation>
        <location evidence="1">Secreted</location>
    </subcellularLocation>
</comment>
<dbReference type="SUPFAM" id="SSF53474">
    <property type="entry name" value="alpha/beta-Hydrolases"/>
    <property type="match status" value="1"/>
</dbReference>
<evidence type="ECO:0000313" key="8">
    <source>
        <dbReference type="EMBL" id="GFC66864.1"/>
    </source>
</evidence>
<dbReference type="AlphaFoldDB" id="A0A699QNV2"/>
<evidence type="ECO:0000256" key="4">
    <source>
        <dbReference type="ARBA" id="ARBA00022670"/>
    </source>
</evidence>
<accession>A0A699QNV2</accession>
<name>A0A699QNV2_TANCI</name>
<evidence type="ECO:0000256" key="6">
    <source>
        <dbReference type="ARBA" id="ARBA00023157"/>
    </source>
</evidence>
<feature type="non-terminal residue" evidence="8">
    <location>
        <position position="1"/>
    </location>
</feature>
<evidence type="ECO:0000256" key="3">
    <source>
        <dbReference type="ARBA" id="ARBA00022645"/>
    </source>
</evidence>
<dbReference type="Pfam" id="PF00450">
    <property type="entry name" value="Peptidase_S10"/>
    <property type="match status" value="1"/>
</dbReference>
<dbReference type="GO" id="GO:0005576">
    <property type="term" value="C:extracellular region"/>
    <property type="evidence" value="ECO:0007669"/>
    <property type="project" value="UniProtKB-SubCell"/>
</dbReference>
<dbReference type="InterPro" id="IPR001563">
    <property type="entry name" value="Peptidase_S10"/>
</dbReference>
<dbReference type="EMBL" id="BKCJ011012976">
    <property type="protein sequence ID" value="GFC66864.1"/>
    <property type="molecule type" value="Genomic_DNA"/>
</dbReference>
<dbReference type="FunFam" id="3.40.50.11320:FF:000002">
    <property type="entry name" value="Carboxypeptidase"/>
    <property type="match status" value="1"/>
</dbReference>
<sequence length="146" mass="16356">GGPCDLLYVVSYLNQPEVQLAIHANTTGLPYPWAPCSDLISEQWKDSPLSVIPIYKRIIDHGLRILLYSGDVDACVPFTSLRYAIAAMDLQIIQPWQKWTMPDMEQPAGYKIVYDGLTYATVRGAGHEVSQSHPHKLYALLNSLLQ</sequence>
<proteinExistence type="inferred from homology"/>
<dbReference type="GO" id="GO:0005773">
    <property type="term" value="C:vacuole"/>
    <property type="evidence" value="ECO:0007669"/>
    <property type="project" value="TreeGrafter"/>
</dbReference>
<comment type="caution">
    <text evidence="8">The sequence shown here is derived from an EMBL/GenBank/DDBJ whole genome shotgun (WGS) entry which is preliminary data.</text>
</comment>
<dbReference type="PANTHER" id="PTHR11802:SF78">
    <property type="entry name" value="CARBOXYPEPTIDASE"/>
    <property type="match status" value="1"/>
</dbReference>
<protein>
    <submittedName>
        <fullName evidence="8">Serine carboxypeptidase-like 26</fullName>
    </submittedName>
</protein>
<reference evidence="8" key="1">
    <citation type="journal article" date="2019" name="Sci. Rep.">
        <title>Draft genome of Tanacetum cinerariifolium, the natural source of mosquito coil.</title>
        <authorList>
            <person name="Yamashiro T."/>
            <person name="Shiraishi A."/>
            <person name="Satake H."/>
            <person name="Nakayama K."/>
        </authorList>
    </citation>
    <scope>NUCLEOTIDE SEQUENCE</scope>
</reference>
<comment type="similarity">
    <text evidence="2">Belongs to the peptidase S10 family.</text>
</comment>